<reference evidence="1 2" key="1">
    <citation type="submission" date="2021-06" db="EMBL/GenBank/DDBJ databases">
        <authorList>
            <person name="Kallberg Y."/>
            <person name="Tangrot J."/>
            <person name="Rosling A."/>
        </authorList>
    </citation>
    <scope>NUCLEOTIDE SEQUENCE [LARGE SCALE GENOMIC DNA]</scope>
    <source>
        <strain evidence="1 2">120-4 pot B 10/14</strain>
    </source>
</reference>
<proteinExistence type="predicted"/>
<dbReference type="Proteomes" id="UP000789901">
    <property type="component" value="Unassembled WGS sequence"/>
</dbReference>
<comment type="caution">
    <text evidence="1">The sequence shown here is derived from an EMBL/GenBank/DDBJ whole genome shotgun (WGS) entry which is preliminary data.</text>
</comment>
<gene>
    <name evidence="1" type="ORF">GMARGA_LOCUS39278</name>
</gene>
<evidence type="ECO:0000313" key="1">
    <source>
        <dbReference type="EMBL" id="CAG8848626.1"/>
    </source>
</evidence>
<keyword evidence="2" id="KW-1185">Reference proteome</keyword>
<evidence type="ECO:0000313" key="2">
    <source>
        <dbReference type="Proteomes" id="UP000789901"/>
    </source>
</evidence>
<protein>
    <submittedName>
        <fullName evidence="1">17802_t:CDS:1</fullName>
    </submittedName>
</protein>
<dbReference type="EMBL" id="CAJVQB010092854">
    <property type="protein sequence ID" value="CAG8848626.1"/>
    <property type="molecule type" value="Genomic_DNA"/>
</dbReference>
<organism evidence="1 2">
    <name type="scientific">Gigaspora margarita</name>
    <dbReference type="NCBI Taxonomy" id="4874"/>
    <lineage>
        <taxon>Eukaryota</taxon>
        <taxon>Fungi</taxon>
        <taxon>Fungi incertae sedis</taxon>
        <taxon>Mucoromycota</taxon>
        <taxon>Glomeromycotina</taxon>
        <taxon>Glomeromycetes</taxon>
        <taxon>Diversisporales</taxon>
        <taxon>Gigasporaceae</taxon>
        <taxon>Gigaspora</taxon>
    </lineage>
</organism>
<feature type="non-terminal residue" evidence="1">
    <location>
        <position position="68"/>
    </location>
</feature>
<feature type="non-terminal residue" evidence="1">
    <location>
        <position position="1"/>
    </location>
</feature>
<sequence>TRKLFRDDDRCDAGIDSRDVMTLEIILILETMQILETIPILETMPILEMMILLEISEDSLLCPVIAIE</sequence>
<name>A0ABN7X5I3_GIGMA</name>
<accession>A0ABN7X5I3</accession>